<dbReference type="NCBIfam" id="NF009434">
    <property type="entry name" value="PRK12793.1"/>
    <property type="match status" value="1"/>
</dbReference>
<dbReference type="AlphaFoldDB" id="A0A931BQK3"/>
<dbReference type="GO" id="GO:0044781">
    <property type="term" value="P:bacterial-type flagellum organization"/>
    <property type="evidence" value="ECO:0007669"/>
    <property type="project" value="InterPro"/>
</dbReference>
<evidence type="ECO:0000313" key="1">
    <source>
        <dbReference type="EMBL" id="MBF9235647.1"/>
    </source>
</evidence>
<keyword evidence="2" id="KW-1185">Reference proteome</keyword>
<accession>A0A931BQK3</accession>
<reference evidence="1" key="1">
    <citation type="submission" date="2020-11" db="EMBL/GenBank/DDBJ databases">
        <authorList>
            <person name="Kim M.K."/>
        </authorList>
    </citation>
    <scope>NUCLEOTIDE SEQUENCE</scope>
    <source>
        <strain evidence="1">BT350</strain>
    </source>
</reference>
<gene>
    <name evidence="1" type="primary">flaF</name>
    <name evidence="1" type="ORF">I2H38_19985</name>
</gene>
<dbReference type="Proteomes" id="UP000599312">
    <property type="component" value="Unassembled WGS sequence"/>
</dbReference>
<keyword evidence="1" id="KW-0282">Flagellum</keyword>
<evidence type="ECO:0000313" key="2">
    <source>
        <dbReference type="Proteomes" id="UP000599312"/>
    </source>
</evidence>
<name>A0A931BQK3_9HYPH</name>
<dbReference type="InterPro" id="IPR010845">
    <property type="entry name" value="FlaF"/>
</dbReference>
<comment type="caution">
    <text evidence="1">The sequence shown here is derived from an EMBL/GenBank/DDBJ whole genome shotgun (WGS) entry which is preliminary data.</text>
</comment>
<dbReference type="EMBL" id="JADQDO010000018">
    <property type="protein sequence ID" value="MBF9235647.1"/>
    <property type="molecule type" value="Genomic_DNA"/>
</dbReference>
<keyword evidence="1" id="KW-0969">Cilium</keyword>
<protein>
    <submittedName>
        <fullName evidence="1">Flagellar biosynthesis regulator FlaF</fullName>
    </submittedName>
</protein>
<organism evidence="1 2">
    <name type="scientific">Microvirga alba</name>
    <dbReference type="NCBI Taxonomy" id="2791025"/>
    <lineage>
        <taxon>Bacteria</taxon>
        <taxon>Pseudomonadati</taxon>
        <taxon>Pseudomonadota</taxon>
        <taxon>Alphaproteobacteria</taxon>
        <taxon>Hyphomicrobiales</taxon>
        <taxon>Methylobacteriaceae</taxon>
        <taxon>Microvirga</taxon>
    </lineage>
</organism>
<proteinExistence type="predicted"/>
<sequence length="115" mass="12925">MYRFSYAEILEDASDGCRERERLAFDRAIDLLNAANANGVNSREGSDALSFVQRLWSLLIEDLMSQDNGLPEALRGQLVSVGLWTMKEVDRIRQGQSSNFGGLIDINTMIRDGLR</sequence>
<keyword evidence="1" id="KW-0966">Cell projection</keyword>
<dbReference type="RefSeq" id="WP_196273641.1">
    <property type="nucleotide sequence ID" value="NZ_JADQDO010000018.1"/>
</dbReference>
<dbReference type="Pfam" id="PF07309">
    <property type="entry name" value="FlaF"/>
    <property type="match status" value="1"/>
</dbReference>